<dbReference type="Proteomes" id="UP000241639">
    <property type="component" value="Unassembled WGS sequence"/>
</dbReference>
<dbReference type="InterPro" id="IPR011008">
    <property type="entry name" value="Dimeric_a/b-barrel"/>
</dbReference>
<dbReference type="GO" id="GO:0004497">
    <property type="term" value="F:monooxygenase activity"/>
    <property type="evidence" value="ECO:0007669"/>
    <property type="project" value="UniProtKB-KW"/>
</dbReference>
<organism evidence="2 3">
    <name type="scientific">Desmospora activa DSM 45169</name>
    <dbReference type="NCBI Taxonomy" id="1121389"/>
    <lineage>
        <taxon>Bacteria</taxon>
        <taxon>Bacillati</taxon>
        <taxon>Bacillota</taxon>
        <taxon>Bacilli</taxon>
        <taxon>Bacillales</taxon>
        <taxon>Thermoactinomycetaceae</taxon>
        <taxon>Desmospora</taxon>
    </lineage>
</organism>
<dbReference type="EMBL" id="PZZP01000001">
    <property type="protein sequence ID" value="PTM59868.1"/>
    <property type="molecule type" value="Genomic_DNA"/>
</dbReference>
<dbReference type="AlphaFoldDB" id="A0A2T4ZD96"/>
<dbReference type="PROSITE" id="PS51725">
    <property type="entry name" value="ABM"/>
    <property type="match status" value="1"/>
</dbReference>
<evidence type="ECO:0000313" key="3">
    <source>
        <dbReference type="Proteomes" id="UP000241639"/>
    </source>
</evidence>
<dbReference type="RefSeq" id="WP_107727202.1">
    <property type="nucleotide sequence ID" value="NZ_PZZP01000001.1"/>
</dbReference>
<dbReference type="InterPro" id="IPR007138">
    <property type="entry name" value="ABM_dom"/>
</dbReference>
<dbReference type="PANTHER" id="PTHR37811:SF2">
    <property type="entry name" value="ABM DOMAIN-CONTAINING PROTEIN"/>
    <property type="match status" value="1"/>
</dbReference>
<keyword evidence="3" id="KW-1185">Reference proteome</keyword>
<feature type="domain" description="ABM" evidence="1">
    <location>
        <begin position="11"/>
        <end position="98"/>
    </location>
</feature>
<accession>A0A2T4ZD96</accession>
<reference evidence="2 3" key="1">
    <citation type="submission" date="2018-04" db="EMBL/GenBank/DDBJ databases">
        <title>Genomic Encyclopedia of Archaeal and Bacterial Type Strains, Phase II (KMG-II): from individual species to whole genera.</title>
        <authorList>
            <person name="Goeker M."/>
        </authorList>
    </citation>
    <scope>NUCLEOTIDE SEQUENCE [LARGE SCALE GENOMIC DNA]</scope>
    <source>
        <strain evidence="2 3">DSM 45169</strain>
    </source>
</reference>
<dbReference type="OrthoDB" id="9798439at2"/>
<dbReference type="Gene3D" id="3.30.70.100">
    <property type="match status" value="1"/>
</dbReference>
<evidence type="ECO:0000313" key="2">
    <source>
        <dbReference type="EMBL" id="PTM59868.1"/>
    </source>
</evidence>
<name>A0A2T4ZD96_9BACL</name>
<comment type="caution">
    <text evidence="2">The sequence shown here is derived from an EMBL/GenBank/DDBJ whole genome shotgun (WGS) entry which is preliminary data.</text>
</comment>
<proteinExistence type="predicted"/>
<dbReference type="PANTHER" id="PTHR37811">
    <property type="entry name" value="BLL5343 PROTEIN"/>
    <property type="match status" value="1"/>
</dbReference>
<sequence length="108" mass="12459">MPISPTPKPPYYAVIFTSQLSDKGTEAYGKMAEQMVKLAQEQPGFLGVESARDAVGFGITVSYWDSEEAIRRWKEDSRHKVAQDKGRTEWYDQFFTRVCLVERDYGKR</sequence>
<gene>
    <name evidence="2" type="ORF">C8J48_2505</name>
</gene>
<protein>
    <submittedName>
        <fullName evidence="2">Heme-degrading monooxygenase HmoA</fullName>
    </submittedName>
</protein>
<evidence type="ECO:0000259" key="1">
    <source>
        <dbReference type="PROSITE" id="PS51725"/>
    </source>
</evidence>
<keyword evidence="2" id="KW-0503">Monooxygenase</keyword>
<dbReference type="SUPFAM" id="SSF54909">
    <property type="entry name" value="Dimeric alpha+beta barrel"/>
    <property type="match status" value="1"/>
</dbReference>
<dbReference type="Pfam" id="PF03992">
    <property type="entry name" value="ABM"/>
    <property type="match status" value="1"/>
</dbReference>
<dbReference type="InterPro" id="IPR052936">
    <property type="entry name" value="Jasmonate_Hydroxylase-like"/>
</dbReference>
<keyword evidence="2" id="KW-0560">Oxidoreductase</keyword>